<reference evidence="1 2" key="1">
    <citation type="journal article" date="2018" name="Science">
        <title>The opium poppy genome and morphinan production.</title>
        <authorList>
            <person name="Guo L."/>
            <person name="Winzer T."/>
            <person name="Yang X."/>
            <person name="Li Y."/>
            <person name="Ning Z."/>
            <person name="He Z."/>
            <person name="Teodor R."/>
            <person name="Lu Y."/>
            <person name="Bowser T.A."/>
            <person name="Graham I.A."/>
            <person name="Ye K."/>
        </authorList>
    </citation>
    <scope>NUCLEOTIDE SEQUENCE [LARGE SCALE GENOMIC DNA]</scope>
    <source>
        <strain evidence="2">cv. HN1</strain>
        <tissue evidence="1">Leaves</tissue>
    </source>
</reference>
<dbReference type="EMBL" id="CM010724">
    <property type="protein sequence ID" value="RZC82051.1"/>
    <property type="molecule type" value="Genomic_DNA"/>
</dbReference>
<gene>
    <name evidence="1" type="ORF">C5167_044625</name>
</gene>
<name>A0A4Y7LCP6_PAPSO</name>
<dbReference type="Proteomes" id="UP000316621">
    <property type="component" value="Chromosome 10"/>
</dbReference>
<dbReference type="Gramene" id="RZC82051">
    <property type="protein sequence ID" value="RZC82051"/>
    <property type="gene ID" value="C5167_044625"/>
</dbReference>
<sequence length="168" mass="19643">MEFESEVPSGILNTKDPQYHDKVWAAQPNEKLVNGYTSLTGYQKMTHILTSLTGEKVLVNPERGWLYFAFDYVNLLERTILRVEVKDTCINFELGSGYHNMSSLYWRTRKGYSTESFPLREAWDWKYITSKAWHAHYADIKNPFKKKLSLKQMEVLRSPCSVSVHNNL</sequence>
<evidence type="ECO:0000313" key="2">
    <source>
        <dbReference type="Proteomes" id="UP000316621"/>
    </source>
</evidence>
<keyword evidence="2" id="KW-1185">Reference proteome</keyword>
<evidence type="ECO:0000313" key="1">
    <source>
        <dbReference type="EMBL" id="RZC82051.1"/>
    </source>
</evidence>
<protein>
    <submittedName>
        <fullName evidence="1">Uncharacterized protein</fullName>
    </submittedName>
</protein>
<organism evidence="1 2">
    <name type="scientific">Papaver somniferum</name>
    <name type="common">Opium poppy</name>
    <dbReference type="NCBI Taxonomy" id="3469"/>
    <lineage>
        <taxon>Eukaryota</taxon>
        <taxon>Viridiplantae</taxon>
        <taxon>Streptophyta</taxon>
        <taxon>Embryophyta</taxon>
        <taxon>Tracheophyta</taxon>
        <taxon>Spermatophyta</taxon>
        <taxon>Magnoliopsida</taxon>
        <taxon>Ranunculales</taxon>
        <taxon>Papaveraceae</taxon>
        <taxon>Papaveroideae</taxon>
        <taxon>Papaver</taxon>
    </lineage>
</organism>
<dbReference type="AlphaFoldDB" id="A0A4Y7LCP6"/>
<accession>A0A4Y7LCP6</accession>
<proteinExistence type="predicted"/>